<dbReference type="GO" id="GO:0016655">
    <property type="term" value="F:oxidoreductase activity, acting on NAD(P)H, quinone or similar compound as acceptor"/>
    <property type="evidence" value="ECO:0007669"/>
    <property type="project" value="UniProtKB-UniRule"/>
</dbReference>
<feature type="transmembrane region" description="Helical" evidence="14">
    <location>
        <begin position="113"/>
        <end position="132"/>
    </location>
</feature>
<feature type="transmembrane region" description="Helical" evidence="14">
    <location>
        <begin position="12"/>
        <end position="31"/>
    </location>
</feature>
<dbReference type="EC" id="7.2.1.1" evidence="14"/>
<keyword evidence="7 14" id="KW-1133">Transmembrane helix</keyword>
<dbReference type="PANTHER" id="PTHR30335">
    <property type="entry name" value="INTEGRAL MEMBRANE PROTEIN OF SOXR-REDUCING COMPLEX"/>
    <property type="match status" value="1"/>
</dbReference>
<name>A0A3S0KWA2_9GAMM</name>
<keyword evidence="11 14" id="KW-0830">Ubiquinone</keyword>
<evidence type="ECO:0000256" key="7">
    <source>
        <dbReference type="ARBA" id="ARBA00022989"/>
    </source>
</evidence>
<keyword evidence="4" id="KW-0997">Cell inner membrane</keyword>
<dbReference type="HAMAP" id="MF_00429">
    <property type="entry name" value="NqrE"/>
    <property type="match status" value="1"/>
</dbReference>
<feature type="transmembrane region" description="Helical" evidence="14">
    <location>
        <begin position="80"/>
        <end position="101"/>
    </location>
</feature>
<reference evidence="15 16" key="1">
    <citation type="submission" date="2018-12" db="EMBL/GenBank/DDBJ databases">
        <authorList>
            <person name="Yu L."/>
        </authorList>
    </citation>
    <scope>NUCLEOTIDE SEQUENCE [LARGE SCALE GENOMIC DNA]</scope>
    <source>
        <strain evidence="15 16">HAW-EB2</strain>
    </source>
</reference>
<dbReference type="Proteomes" id="UP000267448">
    <property type="component" value="Unassembled WGS sequence"/>
</dbReference>
<dbReference type="EMBL" id="RXNU01000002">
    <property type="protein sequence ID" value="RTR39923.1"/>
    <property type="molecule type" value="Genomic_DNA"/>
</dbReference>
<accession>A0A3S0KWA2</accession>
<keyword evidence="6 14" id="KW-1278">Translocase</keyword>
<keyword evidence="16" id="KW-1185">Reference proteome</keyword>
<dbReference type="RefSeq" id="WP_126518923.1">
    <property type="nucleotide sequence ID" value="NZ_RXNU01000002.1"/>
</dbReference>
<evidence type="ECO:0000256" key="6">
    <source>
        <dbReference type="ARBA" id="ARBA00022967"/>
    </source>
</evidence>
<organism evidence="15 16">
    <name type="scientific">Shewanella canadensis</name>
    <dbReference type="NCBI Taxonomy" id="271096"/>
    <lineage>
        <taxon>Bacteria</taxon>
        <taxon>Pseudomonadati</taxon>
        <taxon>Pseudomonadota</taxon>
        <taxon>Gammaproteobacteria</taxon>
        <taxon>Alteromonadales</taxon>
        <taxon>Shewanellaceae</taxon>
        <taxon>Shewanella</taxon>
    </lineage>
</organism>
<keyword evidence="8 14" id="KW-0520">NAD</keyword>
<dbReference type="PANTHER" id="PTHR30335:SF1">
    <property type="entry name" value="NA(+)-TRANSLOCATING NADH-QUINONE REDUCTASE SUBUNIT E"/>
    <property type="match status" value="1"/>
</dbReference>
<keyword evidence="3 14" id="KW-1003">Cell membrane</keyword>
<keyword evidence="15" id="KW-0560">Oxidoreductase</keyword>
<dbReference type="Pfam" id="PF02508">
    <property type="entry name" value="Rnf-Nqr"/>
    <property type="match status" value="1"/>
</dbReference>
<evidence type="ECO:0000256" key="8">
    <source>
        <dbReference type="ARBA" id="ARBA00023027"/>
    </source>
</evidence>
<feature type="transmembrane region" description="Helical" evidence="14">
    <location>
        <begin position="144"/>
        <end position="164"/>
    </location>
</feature>
<evidence type="ECO:0000256" key="10">
    <source>
        <dbReference type="ARBA" id="ARBA00023065"/>
    </source>
</evidence>
<dbReference type="InterPro" id="IPR010967">
    <property type="entry name" value="NqrE"/>
</dbReference>
<keyword evidence="10 14" id="KW-0406">Ion transport</keyword>
<sequence>MEHYINLFIQAAFIDNMALSFFMGMCTFLAVSKKVSTSFGLGVAVIVVMTLAVPLNQLIYANVLAPGALAWAGMAELDLSYLQLITFIGVIAALVQILEMFLDKYIPSLYDSLGIFLPLLTVNCAIFAGVIFMANRDYNLAESAVFAMGSGVGWAMAIVMLAGLRERMKFHAIPEGLQGIGIIFITTGLMALGFMAFSGISI</sequence>
<proteinExistence type="inferred from homology"/>
<evidence type="ECO:0000256" key="12">
    <source>
        <dbReference type="ARBA" id="ARBA00023136"/>
    </source>
</evidence>
<keyword evidence="5 14" id="KW-0812">Transmembrane</keyword>
<dbReference type="GO" id="GO:0005886">
    <property type="term" value="C:plasma membrane"/>
    <property type="evidence" value="ECO:0007669"/>
    <property type="project" value="UniProtKB-SubCell"/>
</dbReference>
<evidence type="ECO:0000256" key="4">
    <source>
        <dbReference type="ARBA" id="ARBA00022519"/>
    </source>
</evidence>
<comment type="catalytic activity">
    <reaction evidence="14">
        <text>a ubiquinone + n Na(+)(in) + NADH + H(+) = a ubiquinol + n Na(+)(out) + NAD(+)</text>
        <dbReference type="Rhea" id="RHEA:47748"/>
        <dbReference type="Rhea" id="RHEA-COMP:9565"/>
        <dbReference type="Rhea" id="RHEA-COMP:9566"/>
        <dbReference type="ChEBI" id="CHEBI:15378"/>
        <dbReference type="ChEBI" id="CHEBI:16389"/>
        <dbReference type="ChEBI" id="CHEBI:17976"/>
        <dbReference type="ChEBI" id="CHEBI:29101"/>
        <dbReference type="ChEBI" id="CHEBI:57540"/>
        <dbReference type="ChEBI" id="CHEBI:57945"/>
        <dbReference type="EC" id="7.2.1.1"/>
    </reaction>
</comment>
<keyword evidence="2 14" id="KW-0813">Transport</keyword>
<dbReference type="NCBIfam" id="TIGR01940">
    <property type="entry name" value="nqrE"/>
    <property type="match status" value="1"/>
</dbReference>
<evidence type="ECO:0000256" key="11">
    <source>
        <dbReference type="ARBA" id="ARBA00023075"/>
    </source>
</evidence>
<dbReference type="InterPro" id="IPR050133">
    <property type="entry name" value="NqrDE/RnfAE_oxidrdctase"/>
</dbReference>
<evidence type="ECO:0000256" key="13">
    <source>
        <dbReference type="ARBA" id="ARBA00023201"/>
    </source>
</evidence>
<evidence type="ECO:0000256" key="2">
    <source>
        <dbReference type="ARBA" id="ARBA00022448"/>
    </source>
</evidence>
<evidence type="ECO:0000256" key="1">
    <source>
        <dbReference type="ARBA" id="ARBA00004127"/>
    </source>
</evidence>
<comment type="similarity">
    <text evidence="14">Belongs to the NqrDE/RnfAE family.</text>
</comment>
<dbReference type="PIRSF" id="PIRSF006102">
    <property type="entry name" value="NQR_DE"/>
    <property type="match status" value="1"/>
</dbReference>
<keyword evidence="9 14" id="KW-0915">Sodium</keyword>
<keyword evidence="13 14" id="KW-0739">Sodium transport</keyword>
<dbReference type="GO" id="GO:0009276">
    <property type="term" value="C:Gram-negative-bacterium-type cell wall"/>
    <property type="evidence" value="ECO:0007669"/>
    <property type="project" value="InterPro"/>
</dbReference>
<dbReference type="GO" id="GO:0022904">
    <property type="term" value="P:respiratory electron transport chain"/>
    <property type="evidence" value="ECO:0007669"/>
    <property type="project" value="InterPro"/>
</dbReference>
<protein>
    <recommendedName>
        <fullName evidence="14">Na(+)-translocating NADH-quinone reductase subunit E</fullName>
        <shortName evidence="14">Na(+)-NQR subunit E</shortName>
        <shortName evidence="14">Na(+)-translocating NQR subunit E</shortName>
        <ecNumber evidence="14">7.2.1.1</ecNumber>
    </recommendedName>
    <alternativeName>
        <fullName evidence="14">NQR complex subunit E</fullName>
    </alternativeName>
    <alternativeName>
        <fullName evidence="14">NQR-1 subunit E</fullName>
    </alternativeName>
</protein>
<evidence type="ECO:0000256" key="14">
    <source>
        <dbReference type="HAMAP-Rule" id="MF_00429"/>
    </source>
</evidence>
<comment type="subcellular location">
    <subcellularLocation>
        <location evidence="14">Cell membrane</location>
        <topology evidence="14">Multi-pass membrane protein</topology>
    </subcellularLocation>
    <subcellularLocation>
        <location evidence="1">Endomembrane system</location>
        <topology evidence="1">Multi-pass membrane protein</topology>
    </subcellularLocation>
</comment>
<dbReference type="AlphaFoldDB" id="A0A3S0KWA2"/>
<evidence type="ECO:0000313" key="16">
    <source>
        <dbReference type="Proteomes" id="UP000267448"/>
    </source>
</evidence>
<feature type="transmembrane region" description="Helical" evidence="14">
    <location>
        <begin position="38"/>
        <end position="60"/>
    </location>
</feature>
<comment type="caution">
    <text evidence="15">The sequence shown here is derived from an EMBL/GenBank/DDBJ whole genome shotgun (WGS) entry which is preliminary data.</text>
</comment>
<dbReference type="InterPro" id="IPR003667">
    <property type="entry name" value="NqrDE/RnfAE"/>
</dbReference>
<evidence type="ECO:0000313" key="15">
    <source>
        <dbReference type="EMBL" id="RTR39923.1"/>
    </source>
</evidence>
<dbReference type="GO" id="GO:0012505">
    <property type="term" value="C:endomembrane system"/>
    <property type="evidence" value="ECO:0007669"/>
    <property type="project" value="UniProtKB-SubCell"/>
</dbReference>
<dbReference type="GO" id="GO:0006814">
    <property type="term" value="P:sodium ion transport"/>
    <property type="evidence" value="ECO:0007669"/>
    <property type="project" value="UniProtKB-UniRule"/>
</dbReference>
<evidence type="ECO:0000256" key="3">
    <source>
        <dbReference type="ARBA" id="ARBA00022475"/>
    </source>
</evidence>
<evidence type="ECO:0000256" key="5">
    <source>
        <dbReference type="ARBA" id="ARBA00022692"/>
    </source>
</evidence>
<comment type="subunit">
    <text evidence="14">Composed of six subunits; NqrA, NqrB, NqrC, NqrD, NqrE and NqrF.</text>
</comment>
<gene>
    <name evidence="14 15" type="primary">nqrE</name>
    <name evidence="15" type="ORF">EKG38_03975</name>
</gene>
<evidence type="ECO:0000256" key="9">
    <source>
        <dbReference type="ARBA" id="ARBA00023053"/>
    </source>
</evidence>
<feature type="transmembrane region" description="Helical" evidence="14">
    <location>
        <begin position="176"/>
        <end position="200"/>
    </location>
</feature>
<dbReference type="OrthoDB" id="9803631at2"/>
<keyword evidence="12 14" id="KW-0472">Membrane</keyword>
<comment type="function">
    <text evidence="14">NQR complex catalyzes the reduction of ubiquinone-1 to ubiquinol by two successive reactions, coupled with the transport of Na(+) ions from the cytoplasm to the periplasm. NqrA to NqrE are probably involved in the second step, the conversion of ubisemiquinone to ubiquinol.</text>
</comment>